<keyword evidence="2" id="KW-1185">Reference proteome</keyword>
<sequence>MATIDPSTLPGQPVDPSQAQGAQIPLQSFTIPDFPPEAAGLKALTLTSDIKVDEYQNLLSEPWNIPALPGSIESLTLELFSMGYPPGYLAALASRLPNLKSVVVYSQLFAGITAESQADAIAFFKALPNLRAVHLLDVFAKEKFFREAGKWLRYNTSDAPGEARRGLMFLEVNYTFRHEDEDFLHKIQATELPDLIGPGLISCSFNIATPENVEDDPDDPANLQEAGNKQGVMAFNKSVAPDPVIALTEEENSPKGLRALNLTLYTLTTKDLKKVLETQKHVMVLNVTLEVEPGEDWKKGLLEALEPCKSLEQVEVVANPTLQFFMEVQNPRHGVMGKTFPSAEEMKSLSSKCEKMSAFSVSILRAPNFGTVEWAKKDGEWAGGVTEGKGVPAAPPS</sequence>
<evidence type="ECO:0000313" key="2">
    <source>
        <dbReference type="Proteomes" id="UP001337655"/>
    </source>
</evidence>
<comment type="caution">
    <text evidence="1">The sequence shown here is derived from an EMBL/GenBank/DDBJ whole genome shotgun (WGS) entry which is preliminary data.</text>
</comment>
<dbReference type="AlphaFoldDB" id="A0AAV9NUJ1"/>
<gene>
    <name evidence="1" type="ORF">LTR77_010753</name>
</gene>
<dbReference type="GeneID" id="89932078"/>
<proteinExistence type="predicted"/>
<dbReference type="Proteomes" id="UP001337655">
    <property type="component" value="Unassembled WGS sequence"/>
</dbReference>
<dbReference type="EMBL" id="JAVRRT010000026">
    <property type="protein sequence ID" value="KAK5163380.1"/>
    <property type="molecule type" value="Genomic_DNA"/>
</dbReference>
<evidence type="ECO:0000313" key="1">
    <source>
        <dbReference type="EMBL" id="KAK5163380.1"/>
    </source>
</evidence>
<reference evidence="1 2" key="1">
    <citation type="submission" date="2023-08" db="EMBL/GenBank/DDBJ databases">
        <title>Black Yeasts Isolated from many extreme environments.</title>
        <authorList>
            <person name="Coleine C."/>
            <person name="Stajich J.E."/>
            <person name="Selbmann L."/>
        </authorList>
    </citation>
    <scope>NUCLEOTIDE SEQUENCE [LARGE SCALE GENOMIC DNA]</scope>
    <source>
        <strain evidence="1 2">CCFEE 5935</strain>
    </source>
</reference>
<accession>A0AAV9NUJ1</accession>
<organism evidence="1 2">
    <name type="scientific">Saxophila tyrrhenica</name>
    <dbReference type="NCBI Taxonomy" id="1690608"/>
    <lineage>
        <taxon>Eukaryota</taxon>
        <taxon>Fungi</taxon>
        <taxon>Dikarya</taxon>
        <taxon>Ascomycota</taxon>
        <taxon>Pezizomycotina</taxon>
        <taxon>Dothideomycetes</taxon>
        <taxon>Dothideomycetidae</taxon>
        <taxon>Mycosphaerellales</taxon>
        <taxon>Extremaceae</taxon>
        <taxon>Saxophila</taxon>
    </lineage>
</organism>
<dbReference type="RefSeq" id="XP_064653874.1">
    <property type="nucleotide sequence ID" value="XM_064807970.1"/>
</dbReference>
<protein>
    <submittedName>
        <fullName evidence="1">Uncharacterized protein</fullName>
    </submittedName>
</protein>
<name>A0AAV9NUJ1_9PEZI</name>